<sequence length="471" mass="52769">MLIETCKDEKGRFTLGRIKILPVVVNLAKFLMSEKLSTHYPLYLSLKLIRNLCAGEILNQDLFIEVDGVDVVARAIDSVKGKKNYGLEVARTGLELLGNFCRAGEEHKNAVWSRLFPGAFKNLVKIGDRDVVNVLCMVVYACCDGSYDIMGQLRGVHGVQFVAELVGTSMRSPGKFEDWLLELVDLICVKGSYFVPLYKELRMQYDVSVDCAINSFKKLEKGDIKQVHVFLLILVSQRLSKKDYVRNNVSKEFALSILGLFKKAGSDFFSKAKSGLVAINPLDVRLRCNYDSEVKLLRQSIDILWELCLYDIKVICSPGTSSSTAEGSVFELLLSSGLVDHLLDFLDQLGPPAAIKKFSAYAQLDVCPYVGFDNKIVVFIGKCMEGRKHVQDEVRRKGAILLLLQQCDEDNLALRMVGLQTVAHLLDGNRENQEALAELRRRREYVPKLAGPGMGVKIDRETLRATFTVRP</sequence>
<evidence type="ECO:0000256" key="1">
    <source>
        <dbReference type="ARBA" id="ARBA00022618"/>
    </source>
</evidence>
<evidence type="ECO:0000259" key="3">
    <source>
        <dbReference type="Pfam" id="PF09759"/>
    </source>
</evidence>
<protein>
    <recommendedName>
        <fullName evidence="3">Ataxin-10 domain-containing protein</fullName>
    </recommendedName>
</protein>
<dbReference type="EMBL" id="JAJJMA010229518">
    <property type="protein sequence ID" value="MCL7041955.1"/>
    <property type="molecule type" value="Genomic_DNA"/>
</dbReference>
<accession>A0AA42AVW9</accession>
<dbReference type="GO" id="GO:0005829">
    <property type="term" value="C:cytosol"/>
    <property type="evidence" value="ECO:0007669"/>
    <property type="project" value="TreeGrafter"/>
</dbReference>
<dbReference type="InterPro" id="IPR051374">
    <property type="entry name" value="Ataxin-10/CTR86_families"/>
</dbReference>
<reference evidence="4" key="1">
    <citation type="submission" date="2022-03" db="EMBL/GenBank/DDBJ databases">
        <title>A functionally conserved STORR gene fusion in Papaver species that diverged 16.8 million years ago.</title>
        <authorList>
            <person name="Catania T."/>
        </authorList>
    </citation>
    <scope>NUCLEOTIDE SEQUENCE</scope>
    <source>
        <strain evidence="4">S-191538</strain>
    </source>
</reference>
<keyword evidence="2" id="KW-0131">Cell cycle</keyword>
<dbReference type="InterPro" id="IPR016024">
    <property type="entry name" value="ARM-type_fold"/>
</dbReference>
<dbReference type="AlphaFoldDB" id="A0AA42AVW9"/>
<dbReference type="GO" id="GO:0051301">
    <property type="term" value="P:cell division"/>
    <property type="evidence" value="ECO:0007669"/>
    <property type="project" value="UniProtKB-KW"/>
</dbReference>
<comment type="caution">
    <text evidence="4">The sequence shown here is derived from an EMBL/GenBank/DDBJ whole genome shotgun (WGS) entry which is preliminary data.</text>
</comment>
<evidence type="ECO:0000313" key="4">
    <source>
        <dbReference type="EMBL" id="MCL7041955.1"/>
    </source>
</evidence>
<keyword evidence="5" id="KW-1185">Reference proteome</keyword>
<dbReference type="SUPFAM" id="SSF48371">
    <property type="entry name" value="ARM repeat"/>
    <property type="match status" value="1"/>
</dbReference>
<proteinExistence type="predicted"/>
<dbReference type="PANTHER" id="PTHR13255">
    <property type="entry name" value="ATAXIN-10"/>
    <property type="match status" value="1"/>
</dbReference>
<dbReference type="PANTHER" id="PTHR13255:SF0">
    <property type="entry name" value="ATAXIN-10"/>
    <property type="match status" value="1"/>
</dbReference>
<dbReference type="InterPro" id="IPR019156">
    <property type="entry name" value="Ataxin-10_domain"/>
</dbReference>
<evidence type="ECO:0000256" key="2">
    <source>
        <dbReference type="ARBA" id="ARBA00023306"/>
    </source>
</evidence>
<gene>
    <name evidence="4" type="ORF">MKW94_028650</name>
</gene>
<organism evidence="4 5">
    <name type="scientific">Papaver nudicaule</name>
    <name type="common">Iceland poppy</name>
    <dbReference type="NCBI Taxonomy" id="74823"/>
    <lineage>
        <taxon>Eukaryota</taxon>
        <taxon>Viridiplantae</taxon>
        <taxon>Streptophyta</taxon>
        <taxon>Embryophyta</taxon>
        <taxon>Tracheophyta</taxon>
        <taxon>Spermatophyta</taxon>
        <taxon>Magnoliopsida</taxon>
        <taxon>Ranunculales</taxon>
        <taxon>Papaveraceae</taxon>
        <taxon>Papaveroideae</taxon>
        <taxon>Papaver</taxon>
    </lineage>
</organism>
<dbReference type="Gene3D" id="1.25.10.10">
    <property type="entry name" value="Leucine-rich Repeat Variant"/>
    <property type="match status" value="2"/>
</dbReference>
<feature type="domain" description="Ataxin-10" evidence="3">
    <location>
        <begin position="374"/>
        <end position="459"/>
    </location>
</feature>
<dbReference type="InterPro" id="IPR011989">
    <property type="entry name" value="ARM-like"/>
</dbReference>
<dbReference type="Pfam" id="PF09759">
    <property type="entry name" value="Atx10homo_assoc"/>
    <property type="match status" value="1"/>
</dbReference>
<keyword evidence="1" id="KW-0132">Cell division</keyword>
<evidence type="ECO:0000313" key="5">
    <source>
        <dbReference type="Proteomes" id="UP001177140"/>
    </source>
</evidence>
<dbReference type="Proteomes" id="UP001177140">
    <property type="component" value="Unassembled WGS sequence"/>
</dbReference>
<name>A0AA42AVW9_PAPNU</name>